<dbReference type="SUPFAM" id="SSF53850">
    <property type="entry name" value="Periplasmic binding protein-like II"/>
    <property type="match status" value="1"/>
</dbReference>
<dbReference type="PANTHER" id="PTHR30290:SF38">
    <property type="entry name" value="D,D-DIPEPTIDE-BINDING PERIPLASMIC PROTEIN DDPA-RELATED"/>
    <property type="match status" value="1"/>
</dbReference>
<feature type="non-terminal residue" evidence="4">
    <location>
        <position position="113"/>
    </location>
</feature>
<dbReference type="EMBL" id="PNCJ01000159">
    <property type="protein sequence ID" value="TMP27710.1"/>
    <property type="molecule type" value="Genomic_DNA"/>
</dbReference>
<sequence>QLPVGTGPFVYREYQRDRLIRYYSHPEYWEHQVNLDQLVFDITPNGTTRIAKLLTKECDVTPHPSATQSSVLRQRDDIELEQQDNLNVGYWAFNTERVPFNNPQVRRALAHAI</sequence>
<evidence type="ECO:0000256" key="2">
    <source>
        <dbReference type="ARBA" id="ARBA00022729"/>
    </source>
</evidence>
<dbReference type="Gene3D" id="3.10.105.10">
    <property type="entry name" value="Dipeptide-binding Protein, Domain 3"/>
    <property type="match status" value="1"/>
</dbReference>
<organism evidence="4 5">
    <name type="scientific">Pseudoalteromonas rubra</name>
    <dbReference type="NCBI Taxonomy" id="43658"/>
    <lineage>
        <taxon>Bacteria</taxon>
        <taxon>Pseudomonadati</taxon>
        <taxon>Pseudomonadota</taxon>
        <taxon>Gammaproteobacteria</taxon>
        <taxon>Alteromonadales</taxon>
        <taxon>Pseudoalteromonadaceae</taxon>
        <taxon>Pseudoalteromonas</taxon>
    </lineage>
</organism>
<dbReference type="RefSeq" id="WP_249364756.1">
    <property type="nucleotide sequence ID" value="NZ_PNCJ01000159.1"/>
</dbReference>
<dbReference type="Pfam" id="PF00496">
    <property type="entry name" value="SBP_bac_5"/>
    <property type="match status" value="1"/>
</dbReference>
<dbReference type="Proteomes" id="UP000306719">
    <property type="component" value="Unassembled WGS sequence"/>
</dbReference>
<evidence type="ECO:0000259" key="3">
    <source>
        <dbReference type="Pfam" id="PF00496"/>
    </source>
</evidence>
<feature type="non-terminal residue" evidence="4">
    <location>
        <position position="1"/>
    </location>
</feature>
<comment type="similarity">
    <text evidence="1">Belongs to the bacterial solute-binding protein 5 family.</text>
</comment>
<evidence type="ECO:0000313" key="5">
    <source>
        <dbReference type="Proteomes" id="UP000306719"/>
    </source>
</evidence>
<dbReference type="AlphaFoldDB" id="A0A5S3WK97"/>
<reference evidence="4 5" key="1">
    <citation type="submission" date="2018-01" db="EMBL/GenBank/DDBJ databases">
        <authorList>
            <person name="Paulsen S."/>
            <person name="Gram L.K."/>
        </authorList>
    </citation>
    <scope>NUCLEOTIDE SEQUENCE [LARGE SCALE GENOMIC DNA]</scope>
    <source>
        <strain evidence="4 5">S2599</strain>
    </source>
</reference>
<evidence type="ECO:0000256" key="1">
    <source>
        <dbReference type="ARBA" id="ARBA00005695"/>
    </source>
</evidence>
<protein>
    <submittedName>
        <fullName evidence="4">ABC transporter substrate-binding protein</fullName>
    </submittedName>
</protein>
<dbReference type="GO" id="GO:1904680">
    <property type="term" value="F:peptide transmembrane transporter activity"/>
    <property type="evidence" value="ECO:0007669"/>
    <property type="project" value="TreeGrafter"/>
</dbReference>
<feature type="domain" description="Solute-binding protein family 5" evidence="3">
    <location>
        <begin position="3"/>
        <end position="113"/>
    </location>
</feature>
<reference evidence="5" key="2">
    <citation type="submission" date="2019-06" db="EMBL/GenBank/DDBJ databases">
        <title>Co-occurence of chitin degradation, pigmentation and bioactivity in marine Pseudoalteromonas.</title>
        <authorList>
            <person name="Sonnenschein E.C."/>
            <person name="Bech P.K."/>
        </authorList>
    </citation>
    <scope>NUCLEOTIDE SEQUENCE [LARGE SCALE GENOMIC DNA]</scope>
    <source>
        <strain evidence="5">S2599</strain>
    </source>
</reference>
<dbReference type="InterPro" id="IPR000914">
    <property type="entry name" value="SBP_5_dom"/>
</dbReference>
<proteinExistence type="inferred from homology"/>
<comment type="caution">
    <text evidence="4">The sequence shown here is derived from an EMBL/GenBank/DDBJ whole genome shotgun (WGS) entry which is preliminary data.</text>
</comment>
<dbReference type="GO" id="GO:0015833">
    <property type="term" value="P:peptide transport"/>
    <property type="evidence" value="ECO:0007669"/>
    <property type="project" value="TreeGrafter"/>
</dbReference>
<accession>A0A5S3WK97</accession>
<keyword evidence="2" id="KW-0732">Signal</keyword>
<dbReference type="InterPro" id="IPR039424">
    <property type="entry name" value="SBP_5"/>
</dbReference>
<name>A0A5S3WK97_9GAMM</name>
<dbReference type="Gene3D" id="3.40.190.10">
    <property type="entry name" value="Periplasmic binding protein-like II"/>
    <property type="match status" value="1"/>
</dbReference>
<dbReference type="PANTHER" id="PTHR30290">
    <property type="entry name" value="PERIPLASMIC BINDING COMPONENT OF ABC TRANSPORTER"/>
    <property type="match status" value="1"/>
</dbReference>
<gene>
    <name evidence="4" type="ORF">CWB98_23850</name>
</gene>
<evidence type="ECO:0000313" key="4">
    <source>
        <dbReference type="EMBL" id="TMP27710.1"/>
    </source>
</evidence>